<name>A0A261VPH4_9BORD</name>
<keyword evidence="5" id="KW-1185">Reference proteome</keyword>
<dbReference type="InterPro" id="IPR018392">
    <property type="entry name" value="LysM"/>
</dbReference>
<evidence type="ECO:0000313" key="4">
    <source>
        <dbReference type="EMBL" id="OZI75959.1"/>
    </source>
</evidence>
<reference evidence="5" key="1">
    <citation type="submission" date="2017-05" db="EMBL/GenBank/DDBJ databases">
        <title>Complete and WGS of Bordetella genogroups.</title>
        <authorList>
            <person name="Spilker T."/>
            <person name="Lipuma J."/>
        </authorList>
    </citation>
    <scope>NUCLEOTIDE SEQUENCE [LARGE SCALE GENOMIC DNA]</scope>
    <source>
        <strain evidence="5">AU8256</strain>
    </source>
</reference>
<dbReference type="InterPro" id="IPR036779">
    <property type="entry name" value="LysM_dom_sf"/>
</dbReference>
<accession>A0A261VPH4</accession>
<evidence type="ECO:0000259" key="3">
    <source>
        <dbReference type="PROSITE" id="PS51782"/>
    </source>
</evidence>
<comment type="caution">
    <text evidence="4">The sequence shown here is derived from an EMBL/GenBank/DDBJ whole genome shotgun (WGS) entry which is preliminary data.</text>
</comment>
<comment type="similarity">
    <text evidence="1">Belongs to the E.coli NlpD/Haemophilus LppB family.</text>
</comment>
<dbReference type="GO" id="GO:0009279">
    <property type="term" value="C:cell outer membrane"/>
    <property type="evidence" value="ECO:0007669"/>
    <property type="project" value="TreeGrafter"/>
</dbReference>
<protein>
    <submittedName>
        <fullName evidence="4">Peptidase</fullName>
    </submittedName>
</protein>
<feature type="domain" description="LysM" evidence="3">
    <location>
        <begin position="62"/>
        <end position="106"/>
    </location>
</feature>
<organism evidence="4 5">
    <name type="scientific">Bordetella genomosp. 2</name>
    <dbReference type="NCBI Taxonomy" id="1983456"/>
    <lineage>
        <taxon>Bacteria</taxon>
        <taxon>Pseudomonadati</taxon>
        <taxon>Pseudomonadota</taxon>
        <taxon>Betaproteobacteria</taxon>
        <taxon>Burkholderiales</taxon>
        <taxon>Alcaligenaceae</taxon>
        <taxon>Bordetella</taxon>
    </lineage>
</organism>
<evidence type="ECO:0000256" key="2">
    <source>
        <dbReference type="SAM" id="MobiDB-lite"/>
    </source>
</evidence>
<dbReference type="GO" id="GO:0004222">
    <property type="term" value="F:metalloendopeptidase activity"/>
    <property type="evidence" value="ECO:0007669"/>
    <property type="project" value="TreeGrafter"/>
</dbReference>
<dbReference type="InterPro" id="IPR016047">
    <property type="entry name" value="M23ase_b-sheet_dom"/>
</dbReference>
<dbReference type="Gene3D" id="2.70.70.10">
    <property type="entry name" value="Glucose Permease (Domain IIA)"/>
    <property type="match status" value="1"/>
</dbReference>
<dbReference type="GO" id="GO:0032153">
    <property type="term" value="C:cell division site"/>
    <property type="evidence" value="ECO:0007669"/>
    <property type="project" value="TreeGrafter"/>
</dbReference>
<dbReference type="SUPFAM" id="SSF51261">
    <property type="entry name" value="Duplicated hybrid motif"/>
    <property type="match status" value="1"/>
</dbReference>
<gene>
    <name evidence="4" type="ORF">CAL24_12250</name>
</gene>
<sequence>MLNGQLPLTDLSFRATRVARRPRAAWVAGLIGLALLAGCSTTKTRAPVVDLSNQPAAAQPGGTYVVKPGDTLYQIARANNVDIESVKRWNNISDPNQISVGQVLRLSGSAAAKPSAPAPTPAPVEAKPVPLGEPETPPATTPPAQAPAPVATPPRASDASLITWGWPSSGPVTQTFSTSTKGIDIGGALGDPVSAAADGKVMYSGNGVRGLGNLIIINHQNGFITAYAHNRTLLVKTGQTVKRGAKIAEIGQTDTTSPRLHFEIRRQGTPVDPLQYLPPR</sequence>
<feature type="region of interest" description="Disordered" evidence="2">
    <location>
        <begin position="111"/>
        <end position="157"/>
    </location>
</feature>
<evidence type="ECO:0000256" key="1">
    <source>
        <dbReference type="ARBA" id="ARBA00038420"/>
    </source>
</evidence>
<dbReference type="Pfam" id="PF01476">
    <property type="entry name" value="LysM"/>
    <property type="match status" value="1"/>
</dbReference>
<dbReference type="PROSITE" id="PS51782">
    <property type="entry name" value="LYSM"/>
    <property type="match status" value="1"/>
</dbReference>
<dbReference type="InterPro" id="IPR011055">
    <property type="entry name" value="Dup_hybrid_motif"/>
</dbReference>
<dbReference type="AlphaFoldDB" id="A0A261VPH4"/>
<feature type="compositionally biased region" description="Pro residues" evidence="2">
    <location>
        <begin position="135"/>
        <end position="152"/>
    </location>
</feature>
<dbReference type="EMBL" id="NEVT01000006">
    <property type="protein sequence ID" value="OZI75959.1"/>
    <property type="molecule type" value="Genomic_DNA"/>
</dbReference>
<dbReference type="Pfam" id="PF01551">
    <property type="entry name" value="Peptidase_M23"/>
    <property type="match status" value="1"/>
</dbReference>
<dbReference type="PANTHER" id="PTHR21666">
    <property type="entry name" value="PEPTIDASE-RELATED"/>
    <property type="match status" value="1"/>
</dbReference>
<dbReference type="PANTHER" id="PTHR21666:SF263">
    <property type="entry name" value="MUREIN HYDROLASE ACTIVATOR NLPD"/>
    <property type="match status" value="1"/>
</dbReference>
<evidence type="ECO:0000313" key="5">
    <source>
        <dbReference type="Proteomes" id="UP000215633"/>
    </source>
</evidence>
<dbReference type="Gene3D" id="3.10.350.10">
    <property type="entry name" value="LysM domain"/>
    <property type="match status" value="1"/>
</dbReference>
<dbReference type="RefSeq" id="WP_094806851.1">
    <property type="nucleotide sequence ID" value="NZ_NEVT01000006.1"/>
</dbReference>
<dbReference type="InterPro" id="IPR050570">
    <property type="entry name" value="Cell_wall_metabolism_enzyme"/>
</dbReference>
<dbReference type="CDD" id="cd12797">
    <property type="entry name" value="M23_peptidase"/>
    <property type="match status" value="1"/>
</dbReference>
<dbReference type="CDD" id="cd00118">
    <property type="entry name" value="LysM"/>
    <property type="match status" value="1"/>
</dbReference>
<dbReference type="SMART" id="SM00257">
    <property type="entry name" value="LysM"/>
    <property type="match status" value="1"/>
</dbReference>
<dbReference type="Proteomes" id="UP000215633">
    <property type="component" value="Unassembled WGS sequence"/>
</dbReference>
<proteinExistence type="inferred from homology"/>